<protein>
    <recommendedName>
        <fullName evidence="3">F-box domain-containing protein</fullName>
    </recommendedName>
</protein>
<evidence type="ECO:0008006" key="3">
    <source>
        <dbReference type="Google" id="ProtNLM"/>
    </source>
</evidence>
<organism evidence="1 2">
    <name type="scientific">Tetrapyrgos nigripes</name>
    <dbReference type="NCBI Taxonomy" id="182062"/>
    <lineage>
        <taxon>Eukaryota</taxon>
        <taxon>Fungi</taxon>
        <taxon>Dikarya</taxon>
        <taxon>Basidiomycota</taxon>
        <taxon>Agaricomycotina</taxon>
        <taxon>Agaricomycetes</taxon>
        <taxon>Agaricomycetidae</taxon>
        <taxon>Agaricales</taxon>
        <taxon>Marasmiineae</taxon>
        <taxon>Marasmiaceae</taxon>
        <taxon>Tetrapyrgos</taxon>
    </lineage>
</organism>
<evidence type="ECO:0000313" key="1">
    <source>
        <dbReference type="EMBL" id="KAF5339706.1"/>
    </source>
</evidence>
<comment type="caution">
    <text evidence="1">The sequence shown here is derived from an EMBL/GenBank/DDBJ whole genome shotgun (WGS) entry which is preliminary data.</text>
</comment>
<keyword evidence="2" id="KW-1185">Reference proteome</keyword>
<dbReference type="SUPFAM" id="SSF52047">
    <property type="entry name" value="RNI-like"/>
    <property type="match status" value="1"/>
</dbReference>
<dbReference type="EMBL" id="JAACJM010000182">
    <property type="protein sequence ID" value="KAF5339706.1"/>
    <property type="molecule type" value="Genomic_DNA"/>
</dbReference>
<name>A0A8H5CEP4_9AGAR</name>
<dbReference type="AlphaFoldDB" id="A0A8H5CEP4"/>
<proteinExistence type="predicted"/>
<accession>A0A8H5CEP4</accession>
<dbReference type="Proteomes" id="UP000559256">
    <property type="component" value="Unassembled WGS sequence"/>
</dbReference>
<reference evidence="1 2" key="1">
    <citation type="journal article" date="2020" name="ISME J.">
        <title>Uncovering the hidden diversity of litter-decomposition mechanisms in mushroom-forming fungi.</title>
        <authorList>
            <person name="Floudas D."/>
            <person name="Bentzer J."/>
            <person name="Ahren D."/>
            <person name="Johansson T."/>
            <person name="Persson P."/>
            <person name="Tunlid A."/>
        </authorList>
    </citation>
    <scope>NUCLEOTIDE SEQUENCE [LARGE SCALE GENOMIC DNA]</scope>
    <source>
        <strain evidence="1 2">CBS 291.85</strain>
    </source>
</reference>
<dbReference type="OrthoDB" id="3543113at2759"/>
<evidence type="ECO:0000313" key="2">
    <source>
        <dbReference type="Proteomes" id="UP000559256"/>
    </source>
</evidence>
<sequence>MSSLRLPLELVEEIFGHLLEVTNPRIPSSPSRSALRACALSCRAFFCPAIRYLWHNMYPLPLLKLLPGFGLDENGFYDITDGLDSNDMERFDLYSFMVKTILITENSEFQVRSTVYATLSTTRPRPLPSLTSVTCSVEHFSPRILFMVSPFLESVTFTRVDSRKLSEYLPLLAKESPMLHSLSILEAYGESDLSYIAQLPQLRLLKLTLREDLGFSTKTGRLADRGPWSLKQLDLRDYFQPLKDIIGVMGLYRNSELSSLSLICLEKPRKGWVEIFGILSSQWSHTLTDLTLNIGRVTDIDATMQTSWLNTFKPLSSLKNLQLFHLSVHGVTWENTSCEMIISDIGSRWPNLTDLKFLTDSSNNQPTLTSLTSLSSCFPQLKRASISLDPLSITHNESSSIPTSNVDHKLERITLVIRSTVDRSASLANHLDRIFPHLKDVSM</sequence>
<gene>
    <name evidence="1" type="ORF">D9758_014886</name>
</gene>